<evidence type="ECO:0000256" key="3">
    <source>
        <dbReference type="PROSITE-ProRule" id="PRU00023"/>
    </source>
</evidence>
<dbReference type="InterPro" id="IPR036770">
    <property type="entry name" value="Ankyrin_rpt-contain_sf"/>
</dbReference>
<dbReference type="SMART" id="SM00248">
    <property type="entry name" value="ANK"/>
    <property type="match status" value="4"/>
</dbReference>
<evidence type="ECO:0008006" key="6">
    <source>
        <dbReference type="Google" id="ProtNLM"/>
    </source>
</evidence>
<proteinExistence type="predicted"/>
<dbReference type="EMBL" id="BMPQ01000004">
    <property type="protein sequence ID" value="GGK61123.1"/>
    <property type="molecule type" value="Genomic_DNA"/>
</dbReference>
<protein>
    <recommendedName>
        <fullName evidence="6">Ankyrin repeat domain-containing protein</fullName>
    </recommendedName>
</protein>
<dbReference type="PROSITE" id="PS50088">
    <property type="entry name" value="ANK_REPEAT"/>
    <property type="match status" value="1"/>
</dbReference>
<dbReference type="InterPro" id="IPR002110">
    <property type="entry name" value="Ankyrin_rpt"/>
</dbReference>
<dbReference type="SUPFAM" id="SSF48403">
    <property type="entry name" value="Ankyrin repeat"/>
    <property type="match status" value="1"/>
</dbReference>
<evidence type="ECO:0000313" key="4">
    <source>
        <dbReference type="EMBL" id="GGK61123.1"/>
    </source>
</evidence>
<dbReference type="PROSITE" id="PS50297">
    <property type="entry name" value="ANK_REP_REGION"/>
    <property type="match status" value="1"/>
</dbReference>
<evidence type="ECO:0000256" key="2">
    <source>
        <dbReference type="ARBA" id="ARBA00023043"/>
    </source>
</evidence>
<sequence>METLDSRDPLSVAVTEAIRGDDVAALRQCLAKHPGLATARIVERGPGAGSRTLLHIAADWPGHFPHGPAVVATLVAAGADPNARFDGAHSETPLHWAASSNDVPVLDALVQAGADIEAPGAVIGGGTPLADARGFGQWRAARRLVELGARTTLQDAAPLGLLDRVKAFVEGPGPADDKPAEQEPVDHDALTRAFWGACHGGQLATAEYLLVHGADLDWIGYDDKTPLDIARASDADAVVRWLRDQGAKGRAELP</sequence>
<dbReference type="InterPro" id="IPR050745">
    <property type="entry name" value="Multifunctional_regulatory"/>
</dbReference>
<keyword evidence="1" id="KW-0677">Repeat</keyword>
<dbReference type="Pfam" id="PF12796">
    <property type="entry name" value="Ank_2"/>
    <property type="match status" value="1"/>
</dbReference>
<dbReference type="PANTHER" id="PTHR24189:SF50">
    <property type="entry name" value="ANKYRIN REPEAT AND SOCS BOX PROTEIN 2"/>
    <property type="match status" value="1"/>
</dbReference>
<keyword evidence="2 3" id="KW-0040">ANK repeat</keyword>
<reference evidence="4" key="2">
    <citation type="submission" date="2020-09" db="EMBL/GenBank/DDBJ databases">
        <authorList>
            <person name="Sun Q."/>
            <person name="Ohkuma M."/>
        </authorList>
    </citation>
    <scope>NUCLEOTIDE SEQUENCE</scope>
    <source>
        <strain evidence="4">JCM 3035</strain>
    </source>
</reference>
<reference evidence="4" key="1">
    <citation type="journal article" date="2014" name="Int. J. Syst. Evol. Microbiol.">
        <title>Complete genome sequence of Corynebacterium casei LMG S-19264T (=DSM 44701T), isolated from a smear-ripened cheese.</title>
        <authorList>
            <consortium name="US DOE Joint Genome Institute (JGI-PGF)"/>
            <person name="Walter F."/>
            <person name="Albersmeier A."/>
            <person name="Kalinowski J."/>
            <person name="Ruckert C."/>
        </authorList>
    </citation>
    <scope>NUCLEOTIDE SEQUENCE</scope>
    <source>
        <strain evidence="4">JCM 3035</strain>
    </source>
</reference>
<comment type="caution">
    <text evidence="4">The sequence shown here is derived from an EMBL/GenBank/DDBJ whole genome shotgun (WGS) entry which is preliminary data.</text>
</comment>
<evidence type="ECO:0000256" key="1">
    <source>
        <dbReference type="ARBA" id="ARBA00022737"/>
    </source>
</evidence>
<gene>
    <name evidence="4" type="ORF">GCM10010094_22020</name>
</gene>
<evidence type="ECO:0000313" key="5">
    <source>
        <dbReference type="Proteomes" id="UP000637788"/>
    </source>
</evidence>
<dbReference type="RefSeq" id="WP_189321677.1">
    <property type="nucleotide sequence ID" value="NZ_BMPQ01000004.1"/>
</dbReference>
<dbReference type="Proteomes" id="UP000637788">
    <property type="component" value="Unassembled WGS sequence"/>
</dbReference>
<dbReference type="Gene3D" id="1.25.40.20">
    <property type="entry name" value="Ankyrin repeat-containing domain"/>
    <property type="match status" value="2"/>
</dbReference>
<keyword evidence="5" id="KW-1185">Reference proteome</keyword>
<name>A0A917VBX4_9ACTN</name>
<accession>A0A917VBX4</accession>
<dbReference type="PANTHER" id="PTHR24189">
    <property type="entry name" value="MYOTROPHIN"/>
    <property type="match status" value="1"/>
</dbReference>
<feature type="repeat" description="ANK" evidence="3">
    <location>
        <begin position="89"/>
        <end position="121"/>
    </location>
</feature>
<organism evidence="4 5">
    <name type="scientific">Streptomyces flaveus</name>
    <dbReference type="NCBI Taxonomy" id="66370"/>
    <lineage>
        <taxon>Bacteria</taxon>
        <taxon>Bacillati</taxon>
        <taxon>Actinomycetota</taxon>
        <taxon>Actinomycetes</taxon>
        <taxon>Kitasatosporales</taxon>
        <taxon>Streptomycetaceae</taxon>
        <taxon>Streptomyces</taxon>
        <taxon>Streptomyces aurantiacus group</taxon>
    </lineage>
</organism>
<dbReference type="AlphaFoldDB" id="A0A917VBX4"/>